<dbReference type="OrthoDB" id="10251155at2759"/>
<evidence type="ECO:0008006" key="11">
    <source>
        <dbReference type="Google" id="ProtNLM"/>
    </source>
</evidence>
<evidence type="ECO:0000313" key="9">
    <source>
        <dbReference type="EMBL" id="KAH0538923.1"/>
    </source>
</evidence>
<proteinExistence type="inferred from homology"/>
<dbReference type="InterPro" id="IPR009075">
    <property type="entry name" value="AcylCo_DH/oxidase_C"/>
</dbReference>
<evidence type="ECO:0000256" key="5">
    <source>
        <dbReference type="SAM" id="MobiDB-lite"/>
    </source>
</evidence>
<dbReference type="Pfam" id="PF18158">
    <property type="entry name" value="AidB_N"/>
    <property type="match status" value="1"/>
</dbReference>
<dbReference type="EMBL" id="JAGHQL010000092">
    <property type="protein sequence ID" value="KAH0538923.1"/>
    <property type="molecule type" value="Genomic_DNA"/>
</dbReference>
<dbReference type="InterPro" id="IPR036250">
    <property type="entry name" value="AcylCo_DH-like_C"/>
</dbReference>
<dbReference type="Gene3D" id="6.10.250.600">
    <property type="match status" value="1"/>
</dbReference>
<keyword evidence="2 4" id="KW-0285">Flavoprotein</keyword>
<dbReference type="Proteomes" id="UP000698800">
    <property type="component" value="Unassembled WGS sequence"/>
</dbReference>
<dbReference type="Pfam" id="PF00441">
    <property type="entry name" value="Acyl-CoA_dh_1"/>
    <property type="match status" value="1"/>
</dbReference>
<dbReference type="PANTHER" id="PTHR42707">
    <property type="entry name" value="ACYL-COA DEHYDROGENASE"/>
    <property type="match status" value="1"/>
</dbReference>
<dbReference type="InterPro" id="IPR009100">
    <property type="entry name" value="AcylCoA_DH/oxidase_NM_dom_sf"/>
</dbReference>
<gene>
    <name evidence="9" type="ORF">FGG08_004514</name>
</gene>
<evidence type="ECO:0000256" key="2">
    <source>
        <dbReference type="ARBA" id="ARBA00022630"/>
    </source>
</evidence>
<evidence type="ECO:0000259" key="8">
    <source>
        <dbReference type="Pfam" id="PF18158"/>
    </source>
</evidence>
<dbReference type="InterPro" id="IPR006091">
    <property type="entry name" value="Acyl-CoA_Oxase/DH_mid-dom"/>
</dbReference>
<feature type="domain" description="Adaptive response protein AidB N-terminal" evidence="8">
    <location>
        <begin position="41"/>
        <end position="176"/>
    </location>
</feature>
<dbReference type="Gene3D" id="1.20.140.10">
    <property type="entry name" value="Butyryl-CoA Dehydrogenase, subunit A, domain 3"/>
    <property type="match status" value="1"/>
</dbReference>
<keyword evidence="4" id="KW-0560">Oxidoreductase</keyword>
<dbReference type="SUPFAM" id="SSF56645">
    <property type="entry name" value="Acyl-CoA dehydrogenase NM domain-like"/>
    <property type="match status" value="1"/>
</dbReference>
<protein>
    <recommendedName>
        <fullName evidence="11">Acyl-CoA dehydrogenase</fullName>
    </recommendedName>
</protein>
<dbReference type="InterPro" id="IPR041504">
    <property type="entry name" value="AidB_N"/>
</dbReference>
<reference evidence="9" key="1">
    <citation type="submission" date="2021-03" db="EMBL/GenBank/DDBJ databases">
        <title>Comparative genomics and phylogenomic investigation of the class Geoglossomycetes provide insights into ecological specialization and systematics.</title>
        <authorList>
            <person name="Melie T."/>
            <person name="Pirro S."/>
            <person name="Miller A.N."/>
            <person name="Quandt A."/>
        </authorList>
    </citation>
    <scope>NUCLEOTIDE SEQUENCE</scope>
    <source>
        <strain evidence="9">GBOQ0MN5Z8</strain>
    </source>
</reference>
<comment type="similarity">
    <text evidence="1 4">Belongs to the acyl-CoA dehydrogenase family.</text>
</comment>
<keyword evidence="3 4" id="KW-0274">FAD</keyword>
<keyword evidence="10" id="KW-1185">Reference proteome</keyword>
<comment type="cofactor">
    <cofactor evidence="4">
        <name>FAD</name>
        <dbReference type="ChEBI" id="CHEBI:57692"/>
    </cofactor>
</comment>
<comment type="caution">
    <text evidence="9">The sequence shown here is derived from an EMBL/GenBank/DDBJ whole genome shotgun (WGS) entry which is preliminary data.</text>
</comment>
<dbReference type="GO" id="GO:0003995">
    <property type="term" value="F:acyl-CoA dehydrogenase activity"/>
    <property type="evidence" value="ECO:0007669"/>
    <property type="project" value="TreeGrafter"/>
</dbReference>
<dbReference type="Pfam" id="PF02770">
    <property type="entry name" value="Acyl-CoA_dh_M"/>
    <property type="match status" value="1"/>
</dbReference>
<feature type="domain" description="Acyl-CoA dehydrogenase/oxidase C-terminal" evidence="6">
    <location>
        <begin position="445"/>
        <end position="506"/>
    </location>
</feature>
<evidence type="ECO:0000256" key="3">
    <source>
        <dbReference type="ARBA" id="ARBA00022827"/>
    </source>
</evidence>
<evidence type="ECO:0000259" key="7">
    <source>
        <dbReference type="Pfam" id="PF02770"/>
    </source>
</evidence>
<evidence type="ECO:0000256" key="1">
    <source>
        <dbReference type="ARBA" id="ARBA00009347"/>
    </source>
</evidence>
<feature type="region of interest" description="Disordered" evidence="5">
    <location>
        <begin position="1"/>
        <end position="38"/>
    </location>
</feature>
<evidence type="ECO:0000259" key="6">
    <source>
        <dbReference type="Pfam" id="PF00441"/>
    </source>
</evidence>
<dbReference type="Gene3D" id="2.40.110.20">
    <property type="match status" value="1"/>
</dbReference>
<dbReference type="InterPro" id="IPR052904">
    <property type="entry name" value="Acyl-CoA_dehydrogenase-like"/>
</dbReference>
<dbReference type="AlphaFoldDB" id="A0A9P8HWA6"/>
<evidence type="ECO:0000256" key="4">
    <source>
        <dbReference type="RuleBase" id="RU362125"/>
    </source>
</evidence>
<sequence>MSGTPDGSLSMEKGDGPGTQRHTSDPSSSTAGFFQPPPKLENQFEEDIALRRTLALYLPASILSTIQSDFSSFGERVLSCRVLGWVSDAEQNPPFVRTHDTWGRRKDELVTSEGWKRLQDLGIAEGMVAAGYETGKFAEFSRVVQFGKYHLWAGSSAYVTCPSAMQDGAARVLQRHLTSSSLPTDIRSALGPAYSRLTSRDPTKAWTSGQWMTERKGGSDVSGTETLATYSPLDPPAKDIHGTDLGPWILDGFKWFSSATDSSMALALAQTPRGLSLFFAPTRRLAANGVDAELNGISIQQLKSKLGTRALPTAELELKGMRAWLVGEEGKGVREISTMLNITRVHNAVMGMGMWGRGLAISRAFAKVRGVGGEGKKLLVDVPLHVRTMAGQCVEYRGFMHLTFFVVLLLGLDEQQQQQQPRKPLDLPLSALLPVNPSDIPPLLRILTPVAKSQTAKSAIASLAECMESLGGIGYLENSDPELNVARLFRDANVLSIWEGTTDVLAVDAVKVLKGHEGGSVLRAMDGWLRWVLRGLAGSELFTEIRNVLLSEWVKLSANVSQTETEELKLRGREITKAISRIVSGALLAVDAERDGDGAAREVARRWVLGGRSAKGVSGGWMEEVEWDKKIVFGDALGKGAKL</sequence>
<evidence type="ECO:0000313" key="10">
    <source>
        <dbReference type="Proteomes" id="UP000698800"/>
    </source>
</evidence>
<organism evidence="9 10">
    <name type="scientific">Glutinoglossum americanum</name>
    <dbReference type="NCBI Taxonomy" id="1670608"/>
    <lineage>
        <taxon>Eukaryota</taxon>
        <taxon>Fungi</taxon>
        <taxon>Dikarya</taxon>
        <taxon>Ascomycota</taxon>
        <taxon>Pezizomycotina</taxon>
        <taxon>Geoglossomycetes</taxon>
        <taxon>Geoglossales</taxon>
        <taxon>Geoglossaceae</taxon>
        <taxon>Glutinoglossum</taxon>
    </lineage>
</organism>
<feature type="domain" description="Acyl-CoA oxidase/dehydrogenase middle" evidence="7">
    <location>
        <begin position="210"/>
        <end position="320"/>
    </location>
</feature>
<accession>A0A9P8HWA6</accession>
<dbReference type="PANTHER" id="PTHR42707:SF2">
    <property type="entry name" value="ACD11 DEHYDROGENASE"/>
    <property type="match status" value="1"/>
</dbReference>
<dbReference type="SUPFAM" id="SSF47203">
    <property type="entry name" value="Acyl-CoA dehydrogenase C-terminal domain-like"/>
    <property type="match status" value="1"/>
</dbReference>
<name>A0A9P8HWA6_9PEZI</name>